<feature type="transmembrane region" description="Helical" evidence="7">
    <location>
        <begin position="206"/>
        <end position="229"/>
    </location>
</feature>
<keyword evidence="3" id="KW-0677">Repeat</keyword>
<keyword evidence="4" id="KW-0863">Zinc-finger</keyword>
<organism evidence="9 10">
    <name type="scientific">Paramecium pentaurelia</name>
    <dbReference type="NCBI Taxonomy" id="43138"/>
    <lineage>
        <taxon>Eukaryota</taxon>
        <taxon>Sar</taxon>
        <taxon>Alveolata</taxon>
        <taxon>Ciliophora</taxon>
        <taxon>Intramacronucleata</taxon>
        <taxon>Oligohymenophorea</taxon>
        <taxon>Peniculida</taxon>
        <taxon>Parameciidae</taxon>
        <taxon>Paramecium</taxon>
    </lineage>
</organism>
<dbReference type="AlphaFoldDB" id="A0A8S1V1M4"/>
<dbReference type="EMBL" id="CAJJDO010000054">
    <property type="protein sequence ID" value="CAD8171288.1"/>
    <property type="molecule type" value="Genomic_DNA"/>
</dbReference>
<evidence type="ECO:0000256" key="7">
    <source>
        <dbReference type="SAM" id="Phobius"/>
    </source>
</evidence>
<evidence type="ECO:0000256" key="2">
    <source>
        <dbReference type="ARBA" id="ARBA00022723"/>
    </source>
</evidence>
<keyword evidence="10" id="KW-1185">Reference proteome</keyword>
<dbReference type="InterPro" id="IPR044066">
    <property type="entry name" value="TRIAD_supradom"/>
</dbReference>
<evidence type="ECO:0000313" key="10">
    <source>
        <dbReference type="Proteomes" id="UP000689195"/>
    </source>
</evidence>
<gene>
    <name evidence="9" type="ORF">PPENT_87.1.T0540219</name>
</gene>
<protein>
    <recommendedName>
        <fullName evidence="8">RING-type domain-containing protein</fullName>
    </recommendedName>
</protein>
<keyword evidence="6" id="KW-0862">Zinc</keyword>
<dbReference type="GO" id="GO:0008270">
    <property type="term" value="F:zinc ion binding"/>
    <property type="evidence" value="ECO:0007669"/>
    <property type="project" value="UniProtKB-KW"/>
</dbReference>
<dbReference type="GO" id="GO:0016567">
    <property type="term" value="P:protein ubiquitination"/>
    <property type="evidence" value="ECO:0007669"/>
    <property type="project" value="InterPro"/>
</dbReference>
<sequence>MEDICIICLQNTQNFVIGKSCQCKYCYNCVFDWFEQNPEKLLKQSFNCLNYLCKEPNSIQEFLNSINEQKILDRYNDITFKNYLKSCQDIRACPNKTCKSYGFLPSSRCQEFLECEICNYKWYDKKCLSINKICMLFLKNLKNDFLCFFSEFYYTHQCPNCDTQIMKNGGCNHMTCKSCNHEYCYICRDKHNGHDSKLCSLKDNSFCIVIGYVIIQLLFTLGIHTLLIYIAKQLFQLVCIIFIFAYDLNGKLITICTMSTLLDMKYHYDIHRKESVKLYRTQTEKKINWKIFIELIALLVLDLIVILTTIYEDNINKIDSIAIYVIYPVEFLLMLFICFWYK</sequence>
<evidence type="ECO:0000313" key="9">
    <source>
        <dbReference type="EMBL" id="CAD8171288.1"/>
    </source>
</evidence>
<evidence type="ECO:0000256" key="6">
    <source>
        <dbReference type="ARBA" id="ARBA00022833"/>
    </source>
</evidence>
<keyword evidence="7" id="KW-1133">Transmembrane helix</keyword>
<dbReference type="InterPro" id="IPR031127">
    <property type="entry name" value="E3_UB_ligase_RBR"/>
</dbReference>
<evidence type="ECO:0000256" key="4">
    <source>
        <dbReference type="ARBA" id="ARBA00022771"/>
    </source>
</evidence>
<proteinExistence type="predicted"/>
<dbReference type="Proteomes" id="UP000689195">
    <property type="component" value="Unassembled WGS sequence"/>
</dbReference>
<evidence type="ECO:0000259" key="8">
    <source>
        <dbReference type="PROSITE" id="PS51873"/>
    </source>
</evidence>
<reference evidence="9" key="1">
    <citation type="submission" date="2021-01" db="EMBL/GenBank/DDBJ databases">
        <authorList>
            <consortium name="Genoscope - CEA"/>
            <person name="William W."/>
        </authorList>
    </citation>
    <scope>NUCLEOTIDE SEQUENCE</scope>
</reference>
<dbReference type="Pfam" id="PF22191">
    <property type="entry name" value="IBR_1"/>
    <property type="match status" value="1"/>
</dbReference>
<dbReference type="PROSITE" id="PS51873">
    <property type="entry name" value="TRIAD"/>
    <property type="match status" value="1"/>
</dbReference>
<dbReference type="PANTHER" id="PTHR11685">
    <property type="entry name" value="RBR FAMILY RING FINGER AND IBR DOMAIN-CONTAINING"/>
    <property type="match status" value="1"/>
</dbReference>
<feature type="transmembrane region" description="Helical" evidence="7">
    <location>
        <begin position="321"/>
        <end position="341"/>
    </location>
</feature>
<evidence type="ECO:0000256" key="1">
    <source>
        <dbReference type="ARBA" id="ARBA00022679"/>
    </source>
</evidence>
<accession>A0A8S1V1M4</accession>
<keyword evidence="2" id="KW-0479">Metal-binding</keyword>
<keyword evidence="7" id="KW-0472">Membrane</keyword>
<dbReference type="GO" id="GO:0004842">
    <property type="term" value="F:ubiquitin-protein transferase activity"/>
    <property type="evidence" value="ECO:0007669"/>
    <property type="project" value="InterPro"/>
</dbReference>
<keyword evidence="7" id="KW-0812">Transmembrane</keyword>
<evidence type="ECO:0000256" key="3">
    <source>
        <dbReference type="ARBA" id="ARBA00022737"/>
    </source>
</evidence>
<comment type="caution">
    <text evidence="9">The sequence shown here is derived from an EMBL/GenBank/DDBJ whole genome shotgun (WGS) entry which is preliminary data.</text>
</comment>
<feature type="transmembrane region" description="Helical" evidence="7">
    <location>
        <begin position="287"/>
        <end position="309"/>
    </location>
</feature>
<dbReference type="OrthoDB" id="10009520at2759"/>
<dbReference type="CDD" id="cd20336">
    <property type="entry name" value="Rcat_RBR"/>
    <property type="match status" value="1"/>
</dbReference>
<name>A0A8S1V1M4_9CILI</name>
<keyword evidence="1" id="KW-0808">Transferase</keyword>
<keyword evidence="5" id="KW-0833">Ubl conjugation pathway</keyword>
<evidence type="ECO:0000256" key="5">
    <source>
        <dbReference type="ARBA" id="ARBA00022786"/>
    </source>
</evidence>
<feature type="domain" description="RING-type" evidence="8">
    <location>
        <begin position="1"/>
        <end position="211"/>
    </location>
</feature>
<feature type="transmembrane region" description="Helical" evidence="7">
    <location>
        <begin position="235"/>
        <end position="262"/>
    </location>
</feature>